<accession>G0RNX0</accession>
<dbReference type="HOGENOM" id="CLU_023205_4_0_1"/>
<gene>
    <name evidence="3" type="ORF">TRIREDRAFT_65067</name>
</gene>
<dbReference type="PANTHER" id="PTHR43147:SF2">
    <property type="entry name" value="NADP-DEPENDENT OXIDOREDUCTASE DOMAIN-CONTAINING PROTEIN"/>
    <property type="match status" value="1"/>
</dbReference>
<dbReference type="RefSeq" id="XP_006966949.1">
    <property type="nucleotide sequence ID" value="XM_006966887.1"/>
</dbReference>
<dbReference type="InterPro" id="IPR023210">
    <property type="entry name" value="NADP_OxRdtase_dom"/>
</dbReference>
<evidence type="ECO:0000256" key="1">
    <source>
        <dbReference type="ARBA" id="ARBA00023002"/>
    </source>
</evidence>
<dbReference type="eggNOG" id="KOG1575">
    <property type="taxonomic scope" value="Eukaryota"/>
</dbReference>
<dbReference type="STRING" id="431241.G0RNX0"/>
<keyword evidence="4" id="KW-1185">Reference proteome</keyword>
<dbReference type="EMBL" id="GL985070">
    <property type="protein sequence ID" value="EGR46925.1"/>
    <property type="molecule type" value="Genomic_DNA"/>
</dbReference>
<keyword evidence="1" id="KW-0560">Oxidoreductase</keyword>
<sequence>MSSPAWGAASSSKVIEQFSRHVQQGFTAFDMADHYGDAELVFGRFASMYPHRDAIFTATKYCVFQKMTVSREAVQANIAERCRRLQTDKIDLLQFHWQFYQHREYLDALRLLTEDARVEMVGLCNFDTKHLLDVVEAGIQVLTNQVQFSLVDSRPILEMAVACETHNIKLLTYGTLCGGFLADKWLGRSEPDIYDGSITPSQRKYFEMIRSWGGWGLFQELLRVLRIIASKHRVSISNVATRWVLDFPYVGAVIVGARMGISDHTDENLASFGWSLNQSDLDMIEEVLKRSRRCEIFKDMGDCGSEYRT</sequence>
<dbReference type="PANTHER" id="PTHR43147">
    <property type="entry name" value="PROTEIN TAS"/>
    <property type="match status" value="1"/>
</dbReference>
<dbReference type="Pfam" id="PF00248">
    <property type="entry name" value="Aldo_ket_red"/>
    <property type="match status" value="1"/>
</dbReference>
<evidence type="ECO:0000313" key="4">
    <source>
        <dbReference type="Proteomes" id="UP000008984"/>
    </source>
</evidence>
<dbReference type="VEuPathDB" id="FungiDB:TRIREDRAFT_65067"/>
<reference evidence="3 4" key="1">
    <citation type="journal article" date="2008" name="Nat. Biotechnol.">
        <title>Genome sequencing and analysis of the biomass-degrading fungus Trichoderma reesei (syn. Hypocrea jecorina).</title>
        <authorList>
            <person name="Martinez D."/>
            <person name="Berka R.M."/>
            <person name="Henrissat B."/>
            <person name="Saloheimo M."/>
            <person name="Arvas M."/>
            <person name="Baker S.E."/>
            <person name="Chapman J."/>
            <person name="Chertkov O."/>
            <person name="Coutinho P.M."/>
            <person name="Cullen D."/>
            <person name="Danchin E.G."/>
            <person name="Grigoriev I.V."/>
            <person name="Harris P."/>
            <person name="Jackson M."/>
            <person name="Kubicek C.P."/>
            <person name="Han C.S."/>
            <person name="Ho I."/>
            <person name="Larrondo L.F."/>
            <person name="de Leon A.L."/>
            <person name="Magnuson J.K."/>
            <person name="Merino S."/>
            <person name="Misra M."/>
            <person name="Nelson B."/>
            <person name="Putnam N."/>
            <person name="Robbertse B."/>
            <person name="Salamov A.A."/>
            <person name="Schmoll M."/>
            <person name="Terry A."/>
            <person name="Thayer N."/>
            <person name="Westerholm-Parvinen A."/>
            <person name="Schoch C.L."/>
            <person name="Yao J."/>
            <person name="Barabote R."/>
            <person name="Nelson M.A."/>
            <person name="Detter C."/>
            <person name="Bruce D."/>
            <person name="Kuske C.R."/>
            <person name="Xie G."/>
            <person name="Richardson P."/>
            <person name="Rokhsar D.S."/>
            <person name="Lucas S.M."/>
            <person name="Rubin E.M."/>
            <person name="Dunn-Coleman N."/>
            <person name="Ward M."/>
            <person name="Brettin T.S."/>
        </authorList>
    </citation>
    <scope>NUCLEOTIDE SEQUENCE [LARGE SCALE GENOMIC DNA]</scope>
    <source>
        <strain evidence="3 4">QM6a</strain>
    </source>
</reference>
<dbReference type="KEGG" id="tre:TRIREDRAFT_65067"/>
<dbReference type="AlphaFoldDB" id="G0RNX0"/>
<evidence type="ECO:0000313" key="3">
    <source>
        <dbReference type="EMBL" id="EGR46925.1"/>
    </source>
</evidence>
<dbReference type="GO" id="GO:0016491">
    <property type="term" value="F:oxidoreductase activity"/>
    <property type="evidence" value="ECO:0007669"/>
    <property type="project" value="UniProtKB-KW"/>
</dbReference>
<organism evidence="4">
    <name type="scientific">Hypocrea jecorina (strain QM6a)</name>
    <name type="common">Trichoderma reesei</name>
    <dbReference type="NCBI Taxonomy" id="431241"/>
    <lineage>
        <taxon>Eukaryota</taxon>
        <taxon>Fungi</taxon>
        <taxon>Dikarya</taxon>
        <taxon>Ascomycota</taxon>
        <taxon>Pezizomycotina</taxon>
        <taxon>Sordariomycetes</taxon>
        <taxon>Hypocreomycetidae</taxon>
        <taxon>Hypocreales</taxon>
        <taxon>Hypocreaceae</taxon>
        <taxon>Trichoderma</taxon>
    </lineage>
</organism>
<protein>
    <submittedName>
        <fullName evidence="3">Predicted protein</fullName>
    </submittedName>
</protein>
<dbReference type="GeneID" id="18487252"/>
<dbReference type="CDD" id="cd19101">
    <property type="entry name" value="AKR_unchar"/>
    <property type="match status" value="1"/>
</dbReference>
<name>G0RNX0_HYPJQ</name>
<dbReference type="SUPFAM" id="SSF51430">
    <property type="entry name" value="NAD(P)-linked oxidoreductase"/>
    <property type="match status" value="1"/>
</dbReference>
<feature type="domain" description="NADP-dependent oxidoreductase" evidence="2">
    <location>
        <begin position="6"/>
        <end position="288"/>
    </location>
</feature>
<evidence type="ECO:0000259" key="2">
    <source>
        <dbReference type="Pfam" id="PF00248"/>
    </source>
</evidence>
<dbReference type="InterPro" id="IPR036812">
    <property type="entry name" value="NAD(P)_OxRdtase_dom_sf"/>
</dbReference>
<proteinExistence type="predicted"/>
<dbReference type="Proteomes" id="UP000008984">
    <property type="component" value="Unassembled WGS sequence"/>
</dbReference>
<dbReference type="OrthoDB" id="686384at2759"/>
<dbReference type="Gene3D" id="3.20.20.100">
    <property type="entry name" value="NADP-dependent oxidoreductase domain"/>
    <property type="match status" value="1"/>
</dbReference>